<dbReference type="AlphaFoldDB" id="A0A5N6L7W2"/>
<accession>A0A5N6L7W2</accession>
<dbReference type="Proteomes" id="UP000326396">
    <property type="component" value="Unassembled WGS sequence"/>
</dbReference>
<reference evidence="2 3" key="1">
    <citation type="submission" date="2019-05" db="EMBL/GenBank/DDBJ databases">
        <title>Mikania micrantha, genome provides insights into the molecular mechanism of rapid growth.</title>
        <authorList>
            <person name="Liu B."/>
        </authorList>
    </citation>
    <scope>NUCLEOTIDE SEQUENCE [LARGE SCALE GENOMIC DNA]</scope>
    <source>
        <strain evidence="2">NLD-2019</strain>
        <tissue evidence="2">Leaf</tissue>
    </source>
</reference>
<evidence type="ECO:0000313" key="2">
    <source>
        <dbReference type="EMBL" id="KAC9385011.1"/>
    </source>
</evidence>
<protein>
    <submittedName>
        <fullName evidence="2">Uncharacterized protein</fullName>
    </submittedName>
</protein>
<dbReference type="PANTHER" id="PTHR46238:SF8">
    <property type="entry name" value="ENDONUCLEASE_EXONUCLEASE_PHOSPHATASE DOMAIN-CONTAINING PROTEIN"/>
    <property type="match status" value="1"/>
</dbReference>
<feature type="compositionally biased region" description="Basic and acidic residues" evidence="1">
    <location>
        <begin position="40"/>
        <end position="59"/>
    </location>
</feature>
<proteinExistence type="predicted"/>
<evidence type="ECO:0000313" key="3">
    <source>
        <dbReference type="Proteomes" id="UP000326396"/>
    </source>
</evidence>
<sequence length="142" mass="16424">MTEDYDPDSCTSRPRAGREGRGSFIQGDGNIDSDTPGPGRLEKMESSNEHHMRQENQARKLETAEMRMLRWMCGHTRLDRIRNEVFRKILHVANISDKAREGRLRWSGHVRRRSQSAPIRKVELLTVEGKGEGGRPRLTWDE</sequence>
<gene>
    <name evidence="2" type="ORF">E3N88_45921</name>
</gene>
<organism evidence="2 3">
    <name type="scientific">Mikania micrantha</name>
    <name type="common">bitter vine</name>
    <dbReference type="NCBI Taxonomy" id="192012"/>
    <lineage>
        <taxon>Eukaryota</taxon>
        <taxon>Viridiplantae</taxon>
        <taxon>Streptophyta</taxon>
        <taxon>Embryophyta</taxon>
        <taxon>Tracheophyta</taxon>
        <taxon>Spermatophyta</taxon>
        <taxon>Magnoliopsida</taxon>
        <taxon>eudicotyledons</taxon>
        <taxon>Gunneridae</taxon>
        <taxon>Pentapetalae</taxon>
        <taxon>asterids</taxon>
        <taxon>campanulids</taxon>
        <taxon>Asterales</taxon>
        <taxon>Asteraceae</taxon>
        <taxon>Asteroideae</taxon>
        <taxon>Heliantheae alliance</taxon>
        <taxon>Eupatorieae</taxon>
        <taxon>Mikania</taxon>
    </lineage>
</organism>
<name>A0A5N6L7W2_9ASTR</name>
<feature type="region of interest" description="Disordered" evidence="1">
    <location>
        <begin position="1"/>
        <end position="59"/>
    </location>
</feature>
<evidence type="ECO:0000256" key="1">
    <source>
        <dbReference type="SAM" id="MobiDB-lite"/>
    </source>
</evidence>
<keyword evidence="3" id="KW-1185">Reference proteome</keyword>
<comment type="caution">
    <text evidence="2">The sequence shown here is derived from an EMBL/GenBank/DDBJ whole genome shotgun (WGS) entry which is preliminary data.</text>
</comment>
<dbReference type="PANTHER" id="PTHR46238">
    <property type="entry name" value="REVERSE TRANSCRIPTASE DOMAIN-CONTAINING PROTEIN"/>
    <property type="match status" value="1"/>
</dbReference>
<dbReference type="EMBL" id="SZYD01002572">
    <property type="protein sequence ID" value="KAC9385011.1"/>
    <property type="molecule type" value="Genomic_DNA"/>
</dbReference>